<proteinExistence type="predicted"/>
<protein>
    <submittedName>
        <fullName evidence="1">Uncharacterized protein</fullName>
    </submittedName>
</protein>
<reference evidence="1 2" key="1">
    <citation type="submission" date="2015-07" db="EMBL/GenBank/DDBJ databases">
        <title>Comparative genomics of the Sigatoka disease complex on banana suggests a link between parallel evolutionary changes in Pseudocercospora fijiensis and Pseudocercospora eumusae and increased virulence on the banana host.</title>
        <authorList>
            <person name="Chang T.-C."/>
            <person name="Salvucci A."/>
            <person name="Crous P.W."/>
            <person name="Stergiopoulos I."/>
        </authorList>
    </citation>
    <scope>NUCLEOTIDE SEQUENCE [LARGE SCALE GENOMIC DNA]</scope>
    <source>
        <strain evidence="1 2">CBS 116634</strain>
    </source>
</reference>
<evidence type="ECO:0000313" key="2">
    <source>
        <dbReference type="Proteomes" id="UP000073492"/>
    </source>
</evidence>
<dbReference type="Proteomes" id="UP000073492">
    <property type="component" value="Unassembled WGS sequence"/>
</dbReference>
<name>A0A139IQ88_9PEZI</name>
<accession>A0A139IQ88</accession>
<keyword evidence="2" id="KW-1185">Reference proteome</keyword>
<gene>
    <name evidence="1" type="ORF">AC579_5493</name>
</gene>
<evidence type="ECO:0000313" key="1">
    <source>
        <dbReference type="EMBL" id="KXT16762.1"/>
    </source>
</evidence>
<dbReference type="OrthoDB" id="10396579at2759"/>
<dbReference type="AlphaFoldDB" id="A0A139IQ88"/>
<dbReference type="EMBL" id="LFZO01000030">
    <property type="protein sequence ID" value="KXT16762.1"/>
    <property type="molecule type" value="Genomic_DNA"/>
</dbReference>
<comment type="caution">
    <text evidence="1">The sequence shown here is derived from an EMBL/GenBank/DDBJ whole genome shotgun (WGS) entry which is preliminary data.</text>
</comment>
<organism evidence="1 2">
    <name type="scientific">Pseudocercospora musae</name>
    <dbReference type="NCBI Taxonomy" id="113226"/>
    <lineage>
        <taxon>Eukaryota</taxon>
        <taxon>Fungi</taxon>
        <taxon>Dikarya</taxon>
        <taxon>Ascomycota</taxon>
        <taxon>Pezizomycotina</taxon>
        <taxon>Dothideomycetes</taxon>
        <taxon>Dothideomycetidae</taxon>
        <taxon>Mycosphaerellales</taxon>
        <taxon>Mycosphaerellaceae</taxon>
        <taxon>Pseudocercospora</taxon>
    </lineage>
</organism>
<sequence>MRLKLAFCVEPQQGDRPLTHARSDLNVNPSPGTLSAQTPAIPANCALGIPPEHDLFWLSPAMRLSDCTGKLAVYETKRNNVIANAAKTQHLQDSGQDNREDTLRNNAWEEAWSQLIRDLSKAWEVGDHGNI</sequence>